<protein>
    <submittedName>
        <fullName evidence="2">Uncharacterized protein</fullName>
    </submittedName>
</protein>
<name>A0A1I7STS5_BURXY</name>
<proteinExistence type="predicted"/>
<dbReference type="AlphaFoldDB" id="A0A1I7STS5"/>
<evidence type="ECO:0000313" key="2">
    <source>
        <dbReference type="WBParaSite" id="BXY_1644500.1"/>
    </source>
</evidence>
<dbReference type="Proteomes" id="UP000095284">
    <property type="component" value="Unplaced"/>
</dbReference>
<reference evidence="2" key="1">
    <citation type="submission" date="2016-11" db="UniProtKB">
        <authorList>
            <consortium name="WormBaseParasite"/>
        </authorList>
    </citation>
    <scope>IDENTIFICATION</scope>
</reference>
<sequence>MDTAGWEWPVLSGPTSLKFYPKASHFGTICHNRLLGYPSTLAMEPGLKILLPKAGGQGRASMQLLRCVCPEIRVIPVSALRAESNATFIRLIESPSRDLFLKRP</sequence>
<accession>A0A1I7STS5</accession>
<organism evidence="1 2">
    <name type="scientific">Bursaphelenchus xylophilus</name>
    <name type="common">Pinewood nematode worm</name>
    <name type="synonym">Aphelenchoides xylophilus</name>
    <dbReference type="NCBI Taxonomy" id="6326"/>
    <lineage>
        <taxon>Eukaryota</taxon>
        <taxon>Metazoa</taxon>
        <taxon>Ecdysozoa</taxon>
        <taxon>Nematoda</taxon>
        <taxon>Chromadorea</taxon>
        <taxon>Rhabditida</taxon>
        <taxon>Tylenchina</taxon>
        <taxon>Tylenchomorpha</taxon>
        <taxon>Aphelenchoidea</taxon>
        <taxon>Aphelenchoididae</taxon>
        <taxon>Bursaphelenchus</taxon>
    </lineage>
</organism>
<evidence type="ECO:0000313" key="1">
    <source>
        <dbReference type="Proteomes" id="UP000095284"/>
    </source>
</evidence>
<dbReference type="WBParaSite" id="BXY_1644500.1">
    <property type="protein sequence ID" value="BXY_1644500.1"/>
    <property type="gene ID" value="BXY_1644500"/>
</dbReference>